<reference evidence="1 2" key="1">
    <citation type="journal article" date="2018" name="Nat. Genet.">
        <title>The Rosa genome provides new insights in the design of modern roses.</title>
        <authorList>
            <person name="Bendahmane M."/>
        </authorList>
    </citation>
    <scope>NUCLEOTIDE SEQUENCE [LARGE SCALE GENOMIC DNA]</scope>
    <source>
        <strain evidence="2">cv. Old Blush</strain>
    </source>
</reference>
<dbReference type="Gramene" id="PRQ28564">
    <property type="protein sequence ID" value="PRQ28564"/>
    <property type="gene ID" value="RchiOBHm_Chr5g0004411"/>
</dbReference>
<dbReference type="AlphaFoldDB" id="A0A2P6Q331"/>
<keyword evidence="2" id="KW-1185">Reference proteome</keyword>
<accession>A0A2P6Q331</accession>
<organism evidence="1 2">
    <name type="scientific">Rosa chinensis</name>
    <name type="common">China rose</name>
    <dbReference type="NCBI Taxonomy" id="74649"/>
    <lineage>
        <taxon>Eukaryota</taxon>
        <taxon>Viridiplantae</taxon>
        <taxon>Streptophyta</taxon>
        <taxon>Embryophyta</taxon>
        <taxon>Tracheophyta</taxon>
        <taxon>Spermatophyta</taxon>
        <taxon>Magnoliopsida</taxon>
        <taxon>eudicotyledons</taxon>
        <taxon>Gunneridae</taxon>
        <taxon>Pentapetalae</taxon>
        <taxon>rosids</taxon>
        <taxon>fabids</taxon>
        <taxon>Rosales</taxon>
        <taxon>Rosaceae</taxon>
        <taxon>Rosoideae</taxon>
        <taxon>Rosoideae incertae sedis</taxon>
        <taxon>Rosa</taxon>
    </lineage>
</organism>
<sequence length="80" mass="9479">MHDLIYHYTKLAASSQEFDREKLLEAGALLHLENTFMHVSLVHHFRNSLHIRACLEIKYECILISPNQAFQCHRDWHAVH</sequence>
<protein>
    <submittedName>
        <fullName evidence="1">Uncharacterized protein</fullName>
    </submittedName>
</protein>
<dbReference type="EMBL" id="PDCK01000043">
    <property type="protein sequence ID" value="PRQ28564.1"/>
    <property type="molecule type" value="Genomic_DNA"/>
</dbReference>
<name>A0A2P6Q331_ROSCH</name>
<dbReference type="Proteomes" id="UP000238479">
    <property type="component" value="Chromosome 5"/>
</dbReference>
<proteinExistence type="predicted"/>
<evidence type="ECO:0000313" key="1">
    <source>
        <dbReference type="EMBL" id="PRQ28564.1"/>
    </source>
</evidence>
<gene>
    <name evidence="1" type="ORF">RchiOBHm_Chr5g0004411</name>
</gene>
<evidence type="ECO:0000313" key="2">
    <source>
        <dbReference type="Proteomes" id="UP000238479"/>
    </source>
</evidence>
<comment type="caution">
    <text evidence="1">The sequence shown here is derived from an EMBL/GenBank/DDBJ whole genome shotgun (WGS) entry which is preliminary data.</text>
</comment>